<evidence type="ECO:0000313" key="4">
    <source>
        <dbReference type="EMBL" id="NOI07829.1"/>
    </source>
</evidence>
<gene>
    <name evidence="4" type="ORF">F0254_02985</name>
    <name evidence="3" type="ORF">GHY86_17565</name>
</gene>
<dbReference type="EMBL" id="VTYF01000002">
    <property type="protein sequence ID" value="NOI07829.1"/>
    <property type="molecule type" value="Genomic_DNA"/>
</dbReference>
<evidence type="ECO:0000313" key="3">
    <source>
        <dbReference type="EMBL" id="EGQ9136941.1"/>
    </source>
</evidence>
<keyword evidence="4" id="KW-0808">Transferase</keyword>
<dbReference type="Pfam" id="PF00069">
    <property type="entry name" value="Pkinase"/>
    <property type="match status" value="1"/>
</dbReference>
<reference evidence="3" key="2">
    <citation type="submission" date="2019-11" db="EMBL/GenBank/DDBJ databases">
        <authorList>
            <consortium name="PulseNet: The National Subtyping Network for Foodborne Disease Surveillance"/>
            <person name="Tarr C.L."/>
            <person name="Trees E."/>
            <person name="Katz L.S."/>
            <person name="Carleton-Romer H.A."/>
            <person name="Stroika S."/>
            <person name="Kucerova Z."/>
            <person name="Roache K.F."/>
            <person name="Sabol A.L."/>
            <person name="Besser J."/>
            <person name="Gerner-Smidt P."/>
        </authorList>
    </citation>
    <scope>NUCLEOTIDE SEQUENCE</scope>
    <source>
        <strain evidence="3">PNUSAV001129</strain>
    </source>
</reference>
<feature type="compositionally biased region" description="Polar residues" evidence="1">
    <location>
        <begin position="51"/>
        <end position="62"/>
    </location>
</feature>
<name>A0A7Y4EX02_VIBAL</name>
<protein>
    <submittedName>
        <fullName evidence="4">Serine/threonine protein kinase</fullName>
    </submittedName>
</protein>
<evidence type="ECO:0000256" key="1">
    <source>
        <dbReference type="SAM" id="MobiDB-lite"/>
    </source>
</evidence>
<dbReference type="GO" id="GO:0005737">
    <property type="term" value="C:cytoplasm"/>
    <property type="evidence" value="ECO:0007669"/>
    <property type="project" value="TreeGrafter"/>
</dbReference>
<feature type="domain" description="Protein kinase" evidence="2">
    <location>
        <begin position="94"/>
        <end position="482"/>
    </location>
</feature>
<accession>A0A7Y4EX02</accession>
<dbReference type="Gene3D" id="1.10.510.10">
    <property type="entry name" value="Transferase(Phosphotransferase) domain 1"/>
    <property type="match status" value="1"/>
</dbReference>
<feature type="region of interest" description="Disordered" evidence="1">
    <location>
        <begin position="1"/>
        <end position="77"/>
    </location>
</feature>
<dbReference type="Proteomes" id="UP000532247">
    <property type="component" value="Unassembled WGS sequence"/>
</dbReference>
<dbReference type="AlphaFoldDB" id="A0A7Y4EX02"/>
<dbReference type="PANTHER" id="PTHR24361">
    <property type="entry name" value="MITOGEN-ACTIVATED KINASE KINASE KINASE"/>
    <property type="match status" value="1"/>
</dbReference>
<comment type="caution">
    <text evidence="4">The sequence shown here is derived from an EMBL/GenBank/DDBJ whole genome shotgun (WGS) entry which is preliminary data.</text>
</comment>
<dbReference type="GO" id="GO:0005524">
    <property type="term" value="F:ATP binding"/>
    <property type="evidence" value="ECO:0007669"/>
    <property type="project" value="InterPro"/>
</dbReference>
<dbReference type="PROSITE" id="PS00108">
    <property type="entry name" value="PROTEIN_KINASE_ST"/>
    <property type="match status" value="1"/>
</dbReference>
<dbReference type="InterPro" id="IPR008271">
    <property type="entry name" value="Ser/Thr_kinase_AS"/>
</dbReference>
<dbReference type="EMBL" id="AAXMUW010000040">
    <property type="protein sequence ID" value="EGQ9136941.1"/>
    <property type="molecule type" value="Genomic_DNA"/>
</dbReference>
<dbReference type="CDD" id="cd14014">
    <property type="entry name" value="STKc_PknB_like"/>
    <property type="match status" value="1"/>
</dbReference>
<dbReference type="Gene3D" id="3.30.200.20">
    <property type="entry name" value="Phosphorylase Kinase, domain 1"/>
    <property type="match status" value="1"/>
</dbReference>
<sequence length="717" mass="80936">MMEDSNKNNSINNEESGDKTKIVKTQKRDNAIKSTKLTNNETSVKNKNETNTKLSQKENTPLVNKKKNNKDDSLNNNKDVINESLIGATVKNRYEIESVIGHGGLCDVYLAKDRILESSGSETPYVALKILQKEFASQPETARMLIREAQQTQRLSHPNIIRVFDFGVDGEIYFLVMEYINGETLESLIQRSRPHGLKFNATLSILNQVLDALSYAHSLGVVHADLKPANVILTSEGNVKLLDFGVSKTHQLKQDQYAAKRKSENVETLGYTPNYASLNLLSGKEPNLSDDMFALFCIAYELLSCKHPYARTPVNEALKKKIKVSKPTNMPASKWPIFSSVFSTGIIPNELTPEQLKRKLNMRYWPIASGAAASILLVSGIVFGYQQQQETIANLETVISKQNDQIAGQEWQLDTPAEKSLALIDSEKSLHPVVKAGLLRLHKTYILSEFESEIDQVLNSDANNYPNYDEIESILDKAKTYYPDSHKIEVLALDIQSSKHSTLLSIARQINSQLEKSRYSKEDGSKSIYELKDELNQIHQGYPFTPSSLSSDVFGQHLTEALQKKDAAALVALIKVGNTFFSNVEEHQENLQISNAMKDAVLEMKLYETALDSNSPLPFPEDAARILFQKEFENFYSRLEKARTTTHLDNLVKDVDLFSKNFPIGFQDVNDLRFKTADKYLRFSDILLNKRRTSSARRAMKKANELMKQIEQDSKQS</sequence>
<dbReference type="SMART" id="SM00220">
    <property type="entry name" value="S_TKc"/>
    <property type="match status" value="1"/>
</dbReference>
<keyword evidence="4" id="KW-0723">Serine/threonine-protein kinase</keyword>
<dbReference type="InterPro" id="IPR011009">
    <property type="entry name" value="Kinase-like_dom_sf"/>
</dbReference>
<dbReference type="Proteomes" id="UP000714625">
    <property type="component" value="Unassembled WGS sequence"/>
</dbReference>
<reference evidence="4 5" key="1">
    <citation type="submission" date="2019-09" db="EMBL/GenBank/DDBJ databases">
        <title>Draft genome sequencing and comparative genomics of hatchery-associated Vibrios.</title>
        <authorList>
            <person name="Kehlet-Delgado H."/>
            <person name="Mueller R.S."/>
        </authorList>
    </citation>
    <scope>NUCLEOTIDE SEQUENCE [LARGE SCALE GENOMIC DNA]</scope>
    <source>
        <strain evidence="4 5">081416A</strain>
    </source>
</reference>
<evidence type="ECO:0000259" key="2">
    <source>
        <dbReference type="PROSITE" id="PS50011"/>
    </source>
</evidence>
<dbReference type="GO" id="GO:0004674">
    <property type="term" value="F:protein serine/threonine kinase activity"/>
    <property type="evidence" value="ECO:0007669"/>
    <property type="project" value="UniProtKB-KW"/>
</dbReference>
<dbReference type="PROSITE" id="PS50011">
    <property type="entry name" value="PROTEIN_KINASE_DOM"/>
    <property type="match status" value="1"/>
</dbReference>
<dbReference type="InterPro" id="IPR000719">
    <property type="entry name" value="Prot_kinase_dom"/>
</dbReference>
<feature type="compositionally biased region" description="Basic and acidic residues" evidence="1">
    <location>
        <begin position="16"/>
        <end position="31"/>
    </location>
</feature>
<dbReference type="SUPFAM" id="SSF56112">
    <property type="entry name" value="Protein kinase-like (PK-like)"/>
    <property type="match status" value="1"/>
</dbReference>
<proteinExistence type="predicted"/>
<evidence type="ECO:0000313" key="5">
    <source>
        <dbReference type="Proteomes" id="UP000532247"/>
    </source>
</evidence>
<feature type="compositionally biased region" description="Polar residues" evidence="1">
    <location>
        <begin position="32"/>
        <end position="43"/>
    </location>
</feature>
<organism evidence="4 5">
    <name type="scientific">Vibrio alginolyticus</name>
    <dbReference type="NCBI Taxonomy" id="663"/>
    <lineage>
        <taxon>Bacteria</taxon>
        <taxon>Pseudomonadati</taxon>
        <taxon>Pseudomonadota</taxon>
        <taxon>Gammaproteobacteria</taxon>
        <taxon>Vibrionales</taxon>
        <taxon>Vibrionaceae</taxon>
        <taxon>Vibrio</taxon>
    </lineage>
</organism>
<dbReference type="InterPro" id="IPR053235">
    <property type="entry name" value="Ser_Thr_kinase"/>
</dbReference>
<keyword evidence="4" id="KW-0418">Kinase</keyword>